<proteinExistence type="predicted"/>
<dbReference type="Proteomes" id="UP001155241">
    <property type="component" value="Unassembled WGS sequence"/>
</dbReference>
<feature type="transmembrane region" description="Helical" evidence="2">
    <location>
        <begin position="12"/>
        <end position="32"/>
    </location>
</feature>
<keyword evidence="2" id="KW-0812">Transmembrane</keyword>
<accession>A0A9X2JK70</accession>
<feature type="compositionally biased region" description="Basic and acidic residues" evidence="1">
    <location>
        <begin position="52"/>
        <end position="75"/>
    </location>
</feature>
<evidence type="ECO:0000313" key="4">
    <source>
        <dbReference type="Proteomes" id="UP001155241"/>
    </source>
</evidence>
<dbReference type="EMBL" id="JAMXLR010000062">
    <property type="protein sequence ID" value="MCO6045974.1"/>
    <property type="molecule type" value="Genomic_DNA"/>
</dbReference>
<feature type="transmembrane region" description="Helical" evidence="2">
    <location>
        <begin position="107"/>
        <end position="127"/>
    </location>
</feature>
<evidence type="ECO:0000313" key="3">
    <source>
        <dbReference type="EMBL" id="MCO6045974.1"/>
    </source>
</evidence>
<reference evidence="3" key="1">
    <citation type="submission" date="2022-06" db="EMBL/GenBank/DDBJ databases">
        <title>Aeoliella straminimaris, a novel planctomycete from sediments.</title>
        <authorList>
            <person name="Vitorino I.R."/>
            <person name="Lage O.M."/>
        </authorList>
    </citation>
    <scope>NUCLEOTIDE SEQUENCE</scope>
    <source>
        <strain evidence="3">ICT_H6.2</strain>
    </source>
</reference>
<comment type="caution">
    <text evidence="3">The sequence shown here is derived from an EMBL/GenBank/DDBJ whole genome shotgun (WGS) entry which is preliminary data.</text>
</comment>
<keyword evidence="2" id="KW-0472">Membrane</keyword>
<feature type="region of interest" description="Disordered" evidence="1">
    <location>
        <begin position="52"/>
        <end position="86"/>
    </location>
</feature>
<keyword evidence="2" id="KW-1133">Transmembrane helix</keyword>
<dbReference type="RefSeq" id="WP_252854089.1">
    <property type="nucleotide sequence ID" value="NZ_JAMXLR010000062.1"/>
</dbReference>
<keyword evidence="4" id="KW-1185">Reference proteome</keyword>
<sequence length="130" mass="14128">MDKQETPLSMSLKLGYASIALGIVMVVCGIAWQQIVPDSVYWSEEDAREFTEASDAVHHARSGPDHDHQHSHGEGEPAADSPELEAAKQRLRKLQGELETAQLARQYSGKVVSIVGVAILLTGAALLRRV</sequence>
<gene>
    <name evidence="3" type="ORF">NG895_18905</name>
</gene>
<name>A0A9X2JK70_9BACT</name>
<evidence type="ECO:0000256" key="1">
    <source>
        <dbReference type="SAM" id="MobiDB-lite"/>
    </source>
</evidence>
<evidence type="ECO:0000256" key="2">
    <source>
        <dbReference type="SAM" id="Phobius"/>
    </source>
</evidence>
<protein>
    <submittedName>
        <fullName evidence="3">Uncharacterized protein</fullName>
    </submittedName>
</protein>
<organism evidence="3 4">
    <name type="scientific">Aeoliella straminimaris</name>
    <dbReference type="NCBI Taxonomy" id="2954799"/>
    <lineage>
        <taxon>Bacteria</taxon>
        <taxon>Pseudomonadati</taxon>
        <taxon>Planctomycetota</taxon>
        <taxon>Planctomycetia</taxon>
        <taxon>Pirellulales</taxon>
        <taxon>Lacipirellulaceae</taxon>
        <taxon>Aeoliella</taxon>
    </lineage>
</organism>
<dbReference type="AlphaFoldDB" id="A0A9X2JK70"/>